<dbReference type="EMBL" id="JAGPXF010000001">
    <property type="protein sequence ID" value="KAH7262827.1"/>
    <property type="molecule type" value="Genomic_DNA"/>
</dbReference>
<reference evidence="7" key="1">
    <citation type="journal article" date="2021" name="Nat. Commun.">
        <title>Genetic determinants of endophytism in the Arabidopsis root mycobiome.</title>
        <authorList>
            <person name="Mesny F."/>
            <person name="Miyauchi S."/>
            <person name="Thiergart T."/>
            <person name="Pickel B."/>
            <person name="Atanasova L."/>
            <person name="Karlsson M."/>
            <person name="Huettel B."/>
            <person name="Barry K.W."/>
            <person name="Haridas S."/>
            <person name="Chen C."/>
            <person name="Bauer D."/>
            <person name="Andreopoulos W."/>
            <person name="Pangilinan J."/>
            <person name="LaButti K."/>
            <person name="Riley R."/>
            <person name="Lipzen A."/>
            <person name="Clum A."/>
            <person name="Drula E."/>
            <person name="Henrissat B."/>
            <person name="Kohler A."/>
            <person name="Grigoriev I.V."/>
            <person name="Martin F.M."/>
            <person name="Hacquard S."/>
        </authorList>
    </citation>
    <scope>NUCLEOTIDE SEQUENCE</scope>
    <source>
        <strain evidence="7">MPI-SDFR-AT-0068</strain>
    </source>
</reference>
<dbReference type="InterPro" id="IPR052360">
    <property type="entry name" value="Transcr_Regulatory_Proteins"/>
</dbReference>
<dbReference type="PANTHER" id="PTHR36206">
    <property type="entry name" value="ASPERCRYPTIN BIOSYNTHESIS CLUSTER-SPECIFIC TRANSCRIPTION REGULATOR ATNN-RELATED"/>
    <property type="match status" value="1"/>
</dbReference>
<evidence type="ECO:0000256" key="5">
    <source>
        <dbReference type="ARBA" id="ARBA00023163"/>
    </source>
</evidence>
<keyword evidence="8" id="KW-1185">Reference proteome</keyword>
<dbReference type="Proteomes" id="UP000813427">
    <property type="component" value="Unassembled WGS sequence"/>
</dbReference>
<keyword evidence="1" id="KW-0479">Metal-binding</keyword>
<evidence type="ECO:0000256" key="3">
    <source>
        <dbReference type="ARBA" id="ARBA00023015"/>
    </source>
</evidence>
<dbReference type="GO" id="GO:0003677">
    <property type="term" value="F:DNA binding"/>
    <property type="evidence" value="ECO:0007669"/>
    <property type="project" value="UniProtKB-KW"/>
</dbReference>
<evidence type="ECO:0000256" key="2">
    <source>
        <dbReference type="ARBA" id="ARBA00022833"/>
    </source>
</evidence>
<comment type="caution">
    <text evidence="7">The sequence shown here is derived from an EMBL/GenBank/DDBJ whole genome shotgun (WGS) entry which is preliminary data.</text>
</comment>
<proteinExistence type="predicted"/>
<evidence type="ECO:0000256" key="4">
    <source>
        <dbReference type="ARBA" id="ARBA00023125"/>
    </source>
</evidence>
<keyword evidence="4" id="KW-0238">DNA-binding</keyword>
<dbReference type="AlphaFoldDB" id="A0A8K0WHF9"/>
<evidence type="ECO:0000256" key="6">
    <source>
        <dbReference type="ARBA" id="ARBA00023242"/>
    </source>
</evidence>
<dbReference type="OrthoDB" id="3598904at2759"/>
<keyword evidence="2" id="KW-0862">Zinc</keyword>
<keyword evidence="3" id="KW-0805">Transcription regulation</keyword>
<gene>
    <name evidence="7" type="ORF">BKA59DRAFT_519712</name>
</gene>
<evidence type="ECO:0000313" key="7">
    <source>
        <dbReference type="EMBL" id="KAH7262827.1"/>
    </source>
</evidence>
<keyword evidence="6" id="KW-0539">Nucleus</keyword>
<protein>
    <submittedName>
        <fullName evidence="7">Uncharacterized protein</fullName>
    </submittedName>
</protein>
<dbReference type="Pfam" id="PF11951">
    <property type="entry name" value="Fungal_trans_2"/>
    <property type="match status" value="1"/>
</dbReference>
<dbReference type="PANTHER" id="PTHR36206:SF12">
    <property type="entry name" value="ASPERCRYPTIN BIOSYNTHESIS CLUSTER-SPECIFIC TRANSCRIPTION REGULATOR ATNN-RELATED"/>
    <property type="match status" value="1"/>
</dbReference>
<evidence type="ECO:0000256" key="1">
    <source>
        <dbReference type="ARBA" id="ARBA00022723"/>
    </source>
</evidence>
<keyword evidence="5" id="KW-0804">Transcription</keyword>
<sequence>MSRRQLAETVRSLDVVGPVSRALAQSPSSSNPVSKPATPDDSMFFDLFRHATVASTCGVFPSSFWSETVMQLAHIEPAIWHATLAIGALHRKTEILERESMGPGEQSLVRRAETHYGKALGLARDLTDEPKVAALATVLVSAACLLGRWPEMQKHLMAGLKIVSSKQDPAPNLRVVESTLMKLDLQAMTFSESSSPYPYETTAIAFPVAKFLALPLIQGVSYEELSAEIFGLFRTYMILDDDYLQGSVAYGPWLTTQNSFLRRLSHWEDRMAFFESTHPLRPSDETTRLCIRLWHVTARILIKATPIGGETRFDSLLGHFEYGIKIASAASKSMRGSRLSSLSLEPGLVAPLWSMIHRCRHRALRHAGLAILANASRTEAMWSSRMTAPTIKAVVDVEEENLSPVELNDYVSTILSSPALELPWTIWSKPDLHIPTTLTWDDMPVIPEEHRVKDILGLIGVNQSRVDIRLLMSTDPSVSSVKPSPVREVVVEF</sequence>
<dbReference type="GO" id="GO:0046872">
    <property type="term" value="F:metal ion binding"/>
    <property type="evidence" value="ECO:0007669"/>
    <property type="project" value="UniProtKB-KW"/>
</dbReference>
<accession>A0A8K0WHF9</accession>
<name>A0A8K0WHF9_9HYPO</name>
<organism evidence="7 8">
    <name type="scientific">Fusarium tricinctum</name>
    <dbReference type="NCBI Taxonomy" id="61284"/>
    <lineage>
        <taxon>Eukaryota</taxon>
        <taxon>Fungi</taxon>
        <taxon>Dikarya</taxon>
        <taxon>Ascomycota</taxon>
        <taxon>Pezizomycotina</taxon>
        <taxon>Sordariomycetes</taxon>
        <taxon>Hypocreomycetidae</taxon>
        <taxon>Hypocreales</taxon>
        <taxon>Nectriaceae</taxon>
        <taxon>Fusarium</taxon>
        <taxon>Fusarium tricinctum species complex</taxon>
    </lineage>
</organism>
<dbReference type="InterPro" id="IPR021858">
    <property type="entry name" value="Fun_TF"/>
</dbReference>
<evidence type="ECO:0000313" key="8">
    <source>
        <dbReference type="Proteomes" id="UP000813427"/>
    </source>
</evidence>